<dbReference type="InterPro" id="IPR005545">
    <property type="entry name" value="YCII"/>
</dbReference>
<comment type="caution">
    <text evidence="3">The sequence shown here is derived from an EMBL/GenBank/DDBJ whole genome shotgun (WGS) entry which is preliminary data.</text>
</comment>
<dbReference type="EMBL" id="JBALHR010000001">
    <property type="protein sequence ID" value="MEH7826786.1"/>
    <property type="molecule type" value="Genomic_DNA"/>
</dbReference>
<sequence length="116" mass="12833">MKYMVLLYGNPADDPVPGTPEFEPWMEEFMTLDKRMAHFAMVLSGEGLQGVETATCLKMRNGKVETMDGPFAESREHLGGYYLIEAASLHDAQAFAAAIPIARTGTVEIRPVMDYS</sequence>
<evidence type="ECO:0000256" key="1">
    <source>
        <dbReference type="ARBA" id="ARBA00007689"/>
    </source>
</evidence>
<name>A0ABU8BPZ5_9RHOB</name>
<dbReference type="PANTHER" id="PTHR35174:SF3">
    <property type="entry name" value="BLL7171 PROTEIN"/>
    <property type="match status" value="1"/>
</dbReference>
<evidence type="ECO:0000313" key="4">
    <source>
        <dbReference type="Proteomes" id="UP001431963"/>
    </source>
</evidence>
<dbReference type="Pfam" id="PF03795">
    <property type="entry name" value="YCII"/>
    <property type="match status" value="1"/>
</dbReference>
<dbReference type="InterPro" id="IPR011008">
    <property type="entry name" value="Dimeric_a/b-barrel"/>
</dbReference>
<reference evidence="3" key="1">
    <citation type="submission" date="2024-02" db="EMBL/GenBank/DDBJ databases">
        <title>Genome sequences of strain Gemmobacter sp. JM10B15.</title>
        <authorList>
            <person name="Zhang M."/>
        </authorList>
    </citation>
    <scope>NUCLEOTIDE SEQUENCE</scope>
    <source>
        <strain evidence="3">JM10B15</strain>
    </source>
</reference>
<protein>
    <submittedName>
        <fullName evidence="3">YciI family protein</fullName>
    </submittedName>
</protein>
<organism evidence="3 4">
    <name type="scientific">Gemmobacter denitrificans</name>
    <dbReference type="NCBI Taxonomy" id="3123040"/>
    <lineage>
        <taxon>Bacteria</taxon>
        <taxon>Pseudomonadati</taxon>
        <taxon>Pseudomonadota</taxon>
        <taxon>Alphaproteobacteria</taxon>
        <taxon>Rhodobacterales</taxon>
        <taxon>Paracoccaceae</taxon>
        <taxon>Gemmobacter</taxon>
    </lineage>
</organism>
<dbReference type="Proteomes" id="UP001431963">
    <property type="component" value="Unassembled WGS sequence"/>
</dbReference>
<dbReference type="PANTHER" id="PTHR35174">
    <property type="entry name" value="BLL7171 PROTEIN-RELATED"/>
    <property type="match status" value="1"/>
</dbReference>
<dbReference type="RefSeq" id="WP_335418403.1">
    <property type="nucleotide sequence ID" value="NZ_JBALHR010000001.1"/>
</dbReference>
<gene>
    <name evidence="3" type="ORF">V6590_01350</name>
</gene>
<evidence type="ECO:0000313" key="3">
    <source>
        <dbReference type="EMBL" id="MEH7826786.1"/>
    </source>
</evidence>
<comment type="similarity">
    <text evidence="1">Belongs to the YciI family.</text>
</comment>
<keyword evidence="4" id="KW-1185">Reference proteome</keyword>
<accession>A0ABU8BPZ5</accession>
<proteinExistence type="inferred from homology"/>
<feature type="domain" description="YCII-related" evidence="2">
    <location>
        <begin position="1"/>
        <end position="114"/>
    </location>
</feature>
<dbReference type="Gene3D" id="3.30.70.1060">
    <property type="entry name" value="Dimeric alpha+beta barrel"/>
    <property type="match status" value="1"/>
</dbReference>
<evidence type="ECO:0000259" key="2">
    <source>
        <dbReference type="Pfam" id="PF03795"/>
    </source>
</evidence>
<dbReference type="SUPFAM" id="SSF54909">
    <property type="entry name" value="Dimeric alpha+beta barrel"/>
    <property type="match status" value="1"/>
</dbReference>